<comment type="subcellular location">
    <subcellularLocation>
        <location evidence="1">Cell membrane</location>
        <topology evidence="1">Multi-pass membrane protein</topology>
    </subcellularLocation>
</comment>
<organism evidence="9 10">
    <name type="scientific">Desulfurococcus mucosus (strain ATCC 35584 / DSM 2162 / JCM 9187 / O7/1)</name>
    <dbReference type="NCBI Taxonomy" id="765177"/>
    <lineage>
        <taxon>Archaea</taxon>
        <taxon>Thermoproteota</taxon>
        <taxon>Thermoprotei</taxon>
        <taxon>Desulfurococcales</taxon>
        <taxon>Desulfurococcaceae</taxon>
        <taxon>Desulfurococcus</taxon>
    </lineage>
</organism>
<evidence type="ECO:0000256" key="8">
    <source>
        <dbReference type="SAM" id="Phobius"/>
    </source>
</evidence>
<dbReference type="KEGG" id="dmu:Desmu_0141"/>
<reference evidence="10" key="1">
    <citation type="submission" date="2010-11" db="EMBL/GenBank/DDBJ databases">
        <title>The complete genome of Desulfurococcus mucosus DSM 2162.</title>
        <authorList>
            <consortium name="US DOE Joint Genome Institute (JGI-PGF)"/>
            <person name="Lucas S."/>
            <person name="Copeland A."/>
            <person name="Lapidus A."/>
            <person name="Bruce D."/>
            <person name="Goodwin L."/>
            <person name="Pitluck S."/>
            <person name="Kyrpides N."/>
            <person name="Mavromatis K."/>
            <person name="Pagani I."/>
            <person name="Ivanova N."/>
            <person name="Ovchinnikova G."/>
            <person name="Chertkov O."/>
            <person name="Held B."/>
            <person name="Brettin T."/>
            <person name="Detter J.C."/>
            <person name="Tapia R."/>
            <person name="Han C."/>
            <person name="Land M."/>
            <person name="Hauser L."/>
            <person name="Markowitz V."/>
            <person name="Cheng J.-F."/>
            <person name="Hugenholtz P."/>
            <person name="Woyke T."/>
            <person name="Wu D."/>
            <person name="Wirth R."/>
            <person name="Bilek Y."/>
            <person name="Hader T."/>
            <person name="Klenk H.-P."/>
            <person name="Eisen J.A."/>
        </authorList>
    </citation>
    <scope>NUCLEOTIDE SEQUENCE [LARGE SCALE GENOMIC DNA]</scope>
    <source>
        <strain evidence="10">ATCC 35584 / DSM 2162 / JCM 9187 / O7/1</strain>
    </source>
</reference>
<dbReference type="GeneID" id="10152829"/>
<dbReference type="HOGENOM" id="CLU_013016_0_1_2"/>
<dbReference type="Proteomes" id="UP000001068">
    <property type="component" value="Chromosome"/>
</dbReference>
<dbReference type="OrthoDB" id="57034at2157"/>
<protein>
    <submittedName>
        <fullName evidence="9">Transport system permease protein</fullName>
    </submittedName>
</protein>
<proteinExistence type="inferred from homology"/>
<comment type="similarity">
    <text evidence="2">Belongs to the binding-protein-dependent transport system permease family. FecCD subfamily.</text>
</comment>
<feature type="transmembrane region" description="Helical" evidence="8">
    <location>
        <begin position="71"/>
        <end position="91"/>
    </location>
</feature>
<dbReference type="SUPFAM" id="SSF81345">
    <property type="entry name" value="ABC transporter involved in vitamin B12 uptake, BtuC"/>
    <property type="match status" value="1"/>
</dbReference>
<evidence type="ECO:0000256" key="2">
    <source>
        <dbReference type="ARBA" id="ARBA00007935"/>
    </source>
</evidence>
<gene>
    <name evidence="9" type="ordered locus">Desmu_0141</name>
</gene>
<dbReference type="EMBL" id="CP002363">
    <property type="protein sequence ID" value="ADV64460.1"/>
    <property type="molecule type" value="Genomic_DNA"/>
</dbReference>
<keyword evidence="10" id="KW-1185">Reference proteome</keyword>
<name>E8R727_DESM0</name>
<feature type="transmembrane region" description="Helical" evidence="8">
    <location>
        <begin position="256"/>
        <end position="275"/>
    </location>
</feature>
<dbReference type="Gene3D" id="1.10.3470.10">
    <property type="entry name" value="ABC transporter involved in vitamin B12 uptake, BtuC"/>
    <property type="match status" value="1"/>
</dbReference>
<keyword evidence="7 8" id="KW-0472">Membrane</keyword>
<dbReference type="CDD" id="cd06550">
    <property type="entry name" value="TM_ABC_iron-siderophores_like"/>
    <property type="match status" value="1"/>
</dbReference>
<keyword evidence="4" id="KW-1003">Cell membrane</keyword>
<feature type="transmembrane region" description="Helical" evidence="8">
    <location>
        <begin position="287"/>
        <end position="306"/>
    </location>
</feature>
<evidence type="ECO:0000256" key="5">
    <source>
        <dbReference type="ARBA" id="ARBA00022692"/>
    </source>
</evidence>
<dbReference type="RefSeq" id="WP_013561682.1">
    <property type="nucleotide sequence ID" value="NC_014961.1"/>
</dbReference>
<sequence length="311" mass="33113" precursor="true">MRKAASSLFIVFSASTILLLVFMDFNGIQRVPALLDYRFNRVLSALLSGAIIGLAGVLLQSSLRNPLVDHYVIGVGSGALVFTYIFILWTGGYTLNASFFSMLGGFTAMVLTILLAEKLSGSATSYILAGIGMNSVFSGLSILLSYVAVREYPYVHALLVGSFIVATAEKTQVLLIVLAVSLLTVFLIAKPLNTLEVSDEFSMVAGFNPRLTRLASVVLAGASTSIVTSMYGLIGFIGLVTPHIARYVSGTSDNRVVAPLAMLTSSAVLYLTDFISRRLFAVMWGEVPAGAVASLIGAPIFIYLLVSRRGA</sequence>
<feature type="transmembrane region" description="Helical" evidence="8">
    <location>
        <begin position="39"/>
        <end position="59"/>
    </location>
</feature>
<evidence type="ECO:0000256" key="7">
    <source>
        <dbReference type="ARBA" id="ARBA00023136"/>
    </source>
</evidence>
<keyword evidence="5 8" id="KW-0812">Transmembrane</keyword>
<dbReference type="GO" id="GO:0022857">
    <property type="term" value="F:transmembrane transporter activity"/>
    <property type="evidence" value="ECO:0007669"/>
    <property type="project" value="InterPro"/>
</dbReference>
<dbReference type="Pfam" id="PF01032">
    <property type="entry name" value="FecCD"/>
    <property type="match status" value="1"/>
</dbReference>
<dbReference type="InterPro" id="IPR037294">
    <property type="entry name" value="ABC_BtuC-like"/>
</dbReference>
<keyword evidence="6 8" id="KW-1133">Transmembrane helix</keyword>
<feature type="transmembrane region" description="Helical" evidence="8">
    <location>
        <begin position="97"/>
        <end position="116"/>
    </location>
</feature>
<dbReference type="eggNOG" id="arCOG01007">
    <property type="taxonomic scope" value="Archaea"/>
</dbReference>
<feature type="transmembrane region" description="Helical" evidence="8">
    <location>
        <begin position="173"/>
        <end position="193"/>
    </location>
</feature>
<feature type="transmembrane region" description="Helical" evidence="8">
    <location>
        <begin position="123"/>
        <end position="146"/>
    </location>
</feature>
<evidence type="ECO:0000313" key="9">
    <source>
        <dbReference type="EMBL" id="ADV64460.1"/>
    </source>
</evidence>
<dbReference type="PANTHER" id="PTHR30472">
    <property type="entry name" value="FERRIC ENTEROBACTIN TRANSPORT SYSTEM PERMEASE PROTEIN"/>
    <property type="match status" value="1"/>
</dbReference>
<evidence type="ECO:0000256" key="3">
    <source>
        <dbReference type="ARBA" id="ARBA00022448"/>
    </source>
</evidence>
<feature type="transmembrane region" description="Helical" evidence="8">
    <location>
        <begin position="213"/>
        <end position="244"/>
    </location>
</feature>
<keyword evidence="3" id="KW-0813">Transport</keyword>
<dbReference type="AlphaFoldDB" id="E8R727"/>
<dbReference type="PANTHER" id="PTHR30472:SF24">
    <property type="entry name" value="FERRIC ENTEROBACTIN TRANSPORT SYSTEM PERMEASE PROTEIN FEPG"/>
    <property type="match status" value="1"/>
</dbReference>
<dbReference type="InterPro" id="IPR000522">
    <property type="entry name" value="ABC_transptr_permease_BtuC"/>
</dbReference>
<evidence type="ECO:0000256" key="6">
    <source>
        <dbReference type="ARBA" id="ARBA00022989"/>
    </source>
</evidence>
<evidence type="ECO:0000256" key="1">
    <source>
        <dbReference type="ARBA" id="ARBA00004651"/>
    </source>
</evidence>
<dbReference type="GO" id="GO:0005886">
    <property type="term" value="C:plasma membrane"/>
    <property type="evidence" value="ECO:0007669"/>
    <property type="project" value="UniProtKB-SubCell"/>
</dbReference>
<dbReference type="STRING" id="765177.Desmu_0141"/>
<evidence type="ECO:0000313" key="10">
    <source>
        <dbReference type="Proteomes" id="UP000001068"/>
    </source>
</evidence>
<reference evidence="9 10" key="2">
    <citation type="journal article" date="2011" name="Stand. Genomic Sci.">
        <title>Complete genome sequence of Desulfurococcus mucosus type strain (O7/1).</title>
        <authorList>
            <person name="Wirth R."/>
            <person name="Chertkov O."/>
            <person name="Held B."/>
            <person name="Lapidus A."/>
            <person name="Nolan M."/>
            <person name="Lucas S."/>
            <person name="Hammon N."/>
            <person name="Deshpande S."/>
            <person name="Cheng J.F."/>
            <person name="Tapia R."/>
            <person name="Han C."/>
            <person name="Goodwin L."/>
            <person name="Pitluck S."/>
            <person name="Liolios K."/>
            <person name="Ioanna P."/>
            <person name="Ivanova N."/>
            <person name="Mavromatis K."/>
            <person name="Mikhailova N."/>
            <person name="Pati A."/>
            <person name="Chen A."/>
            <person name="Palaniappan K."/>
            <person name="Land M."/>
            <person name="Hauser L."/>
            <person name="Chang Y.J."/>
            <person name="Jeffries C.D."/>
            <person name="Bilek Y."/>
            <person name="Hader T."/>
            <person name="Rohde M."/>
            <person name="Spring S."/>
            <person name="Sikorski J."/>
            <person name="Goker M."/>
            <person name="Woyke T."/>
            <person name="Bristow J."/>
            <person name="Eisen J.A."/>
            <person name="Markowitz V."/>
            <person name="Hugenholtz P."/>
            <person name="Kyrpides N.C."/>
            <person name="Klenk H.P."/>
        </authorList>
    </citation>
    <scope>NUCLEOTIDE SEQUENCE [LARGE SCALE GENOMIC DNA]</scope>
    <source>
        <strain evidence="10">ATCC 35584 / DSM 2162 / JCM 9187 / O7/1</strain>
    </source>
</reference>
<evidence type="ECO:0000256" key="4">
    <source>
        <dbReference type="ARBA" id="ARBA00022475"/>
    </source>
</evidence>
<dbReference type="GO" id="GO:0033214">
    <property type="term" value="P:siderophore-iron import into cell"/>
    <property type="evidence" value="ECO:0007669"/>
    <property type="project" value="TreeGrafter"/>
</dbReference>
<accession>E8R727</accession>